<evidence type="ECO:0000256" key="11">
    <source>
        <dbReference type="ARBA" id="ARBA00022989"/>
    </source>
</evidence>
<accession>T1HCY1</accession>
<keyword evidence="7" id="KW-0479">Metal-binding</keyword>
<dbReference type="CDD" id="cd21670">
    <property type="entry name" value="SMP_ESyt"/>
    <property type="match status" value="1"/>
</dbReference>
<dbReference type="InterPro" id="IPR000008">
    <property type="entry name" value="C2_dom"/>
</dbReference>
<feature type="domain" description="SMP-LTD" evidence="17">
    <location>
        <begin position="112"/>
        <end position="291"/>
    </location>
</feature>
<evidence type="ECO:0000256" key="5">
    <source>
        <dbReference type="ARBA" id="ARBA00022475"/>
    </source>
</evidence>
<evidence type="ECO:0000256" key="3">
    <source>
        <dbReference type="ARBA" id="ARBA00005867"/>
    </source>
</evidence>
<keyword evidence="13" id="KW-0446">Lipid-binding</keyword>
<dbReference type="PROSITE" id="PS50004">
    <property type="entry name" value="C2"/>
    <property type="match status" value="1"/>
</dbReference>
<dbReference type="GO" id="GO:0005544">
    <property type="term" value="F:calcium-dependent phospholipid binding"/>
    <property type="evidence" value="ECO:0007669"/>
    <property type="project" value="TreeGrafter"/>
</dbReference>
<comment type="similarity">
    <text evidence="3">Belongs to the extended synaptotagmin family.</text>
</comment>
<dbReference type="PANTHER" id="PTHR45761:SF1">
    <property type="entry name" value="EXTENDED SYNAPTOTAGMIN-LIKE PROTEIN 2, ISOFORM C"/>
    <property type="match status" value="1"/>
</dbReference>
<dbReference type="AlphaFoldDB" id="T1HCY1"/>
<dbReference type="VEuPathDB" id="VectorBase:RPRC001896"/>
<dbReference type="GO" id="GO:0031210">
    <property type="term" value="F:phosphatidylcholine binding"/>
    <property type="evidence" value="ECO:0007669"/>
    <property type="project" value="TreeGrafter"/>
</dbReference>
<dbReference type="Pfam" id="PF17047">
    <property type="entry name" value="SMP_LBD"/>
    <property type="match status" value="1"/>
</dbReference>
<dbReference type="Proteomes" id="UP000015103">
    <property type="component" value="Unassembled WGS sequence"/>
</dbReference>
<dbReference type="InterPro" id="IPR031468">
    <property type="entry name" value="SMP_LBD"/>
</dbReference>
<organism evidence="18 19">
    <name type="scientific">Rhodnius prolixus</name>
    <name type="common">Triatomid bug</name>
    <dbReference type="NCBI Taxonomy" id="13249"/>
    <lineage>
        <taxon>Eukaryota</taxon>
        <taxon>Metazoa</taxon>
        <taxon>Ecdysozoa</taxon>
        <taxon>Arthropoda</taxon>
        <taxon>Hexapoda</taxon>
        <taxon>Insecta</taxon>
        <taxon>Pterygota</taxon>
        <taxon>Neoptera</taxon>
        <taxon>Paraneoptera</taxon>
        <taxon>Hemiptera</taxon>
        <taxon>Heteroptera</taxon>
        <taxon>Panheteroptera</taxon>
        <taxon>Cimicomorpha</taxon>
        <taxon>Reduviidae</taxon>
        <taxon>Triatominae</taxon>
        <taxon>Rhodnius</taxon>
    </lineage>
</organism>
<keyword evidence="14 15" id="KW-0472">Membrane</keyword>
<evidence type="ECO:0000256" key="13">
    <source>
        <dbReference type="ARBA" id="ARBA00023121"/>
    </source>
</evidence>
<keyword evidence="6 15" id="KW-0812">Transmembrane</keyword>
<dbReference type="GO" id="GO:0008429">
    <property type="term" value="F:phosphatidylethanolamine binding"/>
    <property type="evidence" value="ECO:0007669"/>
    <property type="project" value="TreeGrafter"/>
</dbReference>
<comment type="subcellular location">
    <subcellularLocation>
        <location evidence="1">Cell membrane</location>
        <topology evidence="1">Peripheral membrane protein</topology>
    </subcellularLocation>
    <subcellularLocation>
        <location evidence="2">Endoplasmic reticulum membrane</location>
        <topology evidence="2">Multi-pass membrane protein</topology>
    </subcellularLocation>
</comment>
<dbReference type="InterPro" id="IPR051634">
    <property type="entry name" value="Extended_Synaptotagmin"/>
</dbReference>
<evidence type="ECO:0000256" key="9">
    <source>
        <dbReference type="ARBA" id="ARBA00022824"/>
    </source>
</evidence>
<evidence type="ECO:0000256" key="4">
    <source>
        <dbReference type="ARBA" id="ARBA00022448"/>
    </source>
</evidence>
<keyword evidence="12" id="KW-0445">Lipid transport</keyword>
<dbReference type="GO" id="GO:0005789">
    <property type="term" value="C:endoplasmic reticulum membrane"/>
    <property type="evidence" value="ECO:0007669"/>
    <property type="project" value="UniProtKB-SubCell"/>
</dbReference>
<dbReference type="GO" id="GO:0005886">
    <property type="term" value="C:plasma membrane"/>
    <property type="evidence" value="ECO:0007669"/>
    <property type="project" value="UniProtKB-SubCell"/>
</dbReference>
<keyword evidence="5" id="KW-1003">Cell membrane</keyword>
<keyword evidence="4" id="KW-0813">Transport</keyword>
<dbReference type="Pfam" id="PF00168">
    <property type="entry name" value="C2"/>
    <property type="match status" value="1"/>
</dbReference>
<dbReference type="InParanoid" id="T1HCY1"/>
<dbReference type="EnsemblMetazoa" id="RPRC001896-RA">
    <property type="protein sequence ID" value="RPRC001896-PA"/>
    <property type="gene ID" value="RPRC001896"/>
</dbReference>
<feature type="transmembrane region" description="Helical" evidence="15">
    <location>
        <begin position="46"/>
        <end position="70"/>
    </location>
</feature>
<dbReference type="InterPro" id="IPR039010">
    <property type="entry name" value="Synaptotagmin_SMP"/>
</dbReference>
<dbReference type="Gene3D" id="2.60.40.150">
    <property type="entry name" value="C2 domain"/>
    <property type="match status" value="1"/>
</dbReference>
<evidence type="ECO:0000313" key="18">
    <source>
        <dbReference type="EnsemblMetazoa" id="RPRC001896-PA"/>
    </source>
</evidence>
<evidence type="ECO:0000256" key="15">
    <source>
        <dbReference type="SAM" id="Phobius"/>
    </source>
</evidence>
<evidence type="ECO:0000256" key="1">
    <source>
        <dbReference type="ARBA" id="ARBA00004202"/>
    </source>
</evidence>
<keyword evidence="10" id="KW-0106">Calcium</keyword>
<evidence type="ECO:0000256" key="10">
    <source>
        <dbReference type="ARBA" id="ARBA00022837"/>
    </source>
</evidence>
<dbReference type="GO" id="GO:0006869">
    <property type="term" value="P:lipid transport"/>
    <property type="evidence" value="ECO:0007669"/>
    <property type="project" value="UniProtKB-KW"/>
</dbReference>
<sequence>MELETIEKKEPTEDTDDSKVIAKRIGTGSNILHLLYNFSKQLGKVAVVYLLGYFNISPAWLIGPVILSVLREEWGKEKELKRNIAKAAALSNEKDVILARVDDLPAWVFFPDIERAEWVNKILSQVWPNVNHYAKDLVKDVIEPAVQDSLLQYKLTGFSFQKMRLGTIPPRVGGVKVYDKNVSRNEIIMDMDIFYAGDCDISFTLGGLSGGIKDFQIHGMVRVVMKPLIRTIPLVGGLQIYFLNNPTLDFNLVGVADLLDMPGLSDMLRKIIVEQVSAMMVLPNKLPILLSDAVPAQVLKFPEPQGVLRVHVVEAKQLMKKDINVLGKGKSDPYAIITLGAETFRTKTIDNTIEPKWDYWCEFPIHANTGQYLNIRLLDHDDSKKDSKLGSRL</sequence>
<evidence type="ECO:0000313" key="19">
    <source>
        <dbReference type="Proteomes" id="UP000015103"/>
    </source>
</evidence>
<dbReference type="GO" id="GO:0005509">
    <property type="term" value="F:calcium ion binding"/>
    <property type="evidence" value="ECO:0007669"/>
    <property type="project" value="TreeGrafter"/>
</dbReference>
<dbReference type="InterPro" id="IPR035892">
    <property type="entry name" value="C2_domain_sf"/>
</dbReference>
<dbReference type="FunFam" id="2.60.40.150:FF:000025">
    <property type="entry name" value="Extended synaptotagmin 2"/>
    <property type="match status" value="1"/>
</dbReference>
<feature type="domain" description="C2" evidence="16">
    <location>
        <begin position="291"/>
        <end position="393"/>
    </location>
</feature>
<keyword evidence="8" id="KW-0677">Repeat</keyword>
<evidence type="ECO:0000256" key="2">
    <source>
        <dbReference type="ARBA" id="ARBA00004477"/>
    </source>
</evidence>
<proteinExistence type="inferred from homology"/>
<evidence type="ECO:0000256" key="7">
    <source>
        <dbReference type="ARBA" id="ARBA00022723"/>
    </source>
</evidence>
<reference evidence="18" key="1">
    <citation type="submission" date="2015-05" db="UniProtKB">
        <authorList>
            <consortium name="EnsemblMetazoa"/>
        </authorList>
    </citation>
    <scope>IDENTIFICATION</scope>
</reference>
<dbReference type="eggNOG" id="KOG1012">
    <property type="taxonomic scope" value="Eukaryota"/>
</dbReference>
<dbReference type="EMBL" id="ACPB03000435">
    <property type="status" value="NOT_ANNOTATED_CDS"/>
    <property type="molecule type" value="Genomic_DNA"/>
</dbReference>
<evidence type="ECO:0000259" key="17">
    <source>
        <dbReference type="PROSITE" id="PS51847"/>
    </source>
</evidence>
<evidence type="ECO:0000256" key="12">
    <source>
        <dbReference type="ARBA" id="ARBA00023055"/>
    </source>
</evidence>
<protein>
    <submittedName>
        <fullName evidence="18">Extended synaptotagmin-2</fullName>
    </submittedName>
</protein>
<dbReference type="PANTHER" id="PTHR45761">
    <property type="entry name" value="EXTENDED SYNAPTOTAGMIN-LIKE PROTEIN 2, ISOFORM C"/>
    <property type="match status" value="1"/>
</dbReference>
<dbReference type="GO" id="GO:0035091">
    <property type="term" value="F:phosphatidylinositol binding"/>
    <property type="evidence" value="ECO:0007669"/>
    <property type="project" value="TreeGrafter"/>
</dbReference>
<dbReference type="PROSITE" id="PS51847">
    <property type="entry name" value="SMP"/>
    <property type="match status" value="1"/>
</dbReference>
<evidence type="ECO:0000256" key="6">
    <source>
        <dbReference type="ARBA" id="ARBA00022692"/>
    </source>
</evidence>
<evidence type="ECO:0000256" key="14">
    <source>
        <dbReference type="ARBA" id="ARBA00023136"/>
    </source>
</evidence>
<name>T1HCY1_RHOPR</name>
<keyword evidence="11 15" id="KW-1133">Transmembrane helix</keyword>
<keyword evidence="19" id="KW-1185">Reference proteome</keyword>
<dbReference type="SUPFAM" id="SSF49562">
    <property type="entry name" value="C2 domain (Calcium/lipid-binding domain, CaLB)"/>
    <property type="match status" value="1"/>
</dbReference>
<dbReference type="STRING" id="13249.T1HCY1"/>
<dbReference type="HOGENOM" id="CLU_059082_0_0_1"/>
<evidence type="ECO:0000256" key="8">
    <source>
        <dbReference type="ARBA" id="ARBA00022737"/>
    </source>
</evidence>
<keyword evidence="9" id="KW-0256">Endoplasmic reticulum</keyword>
<evidence type="ECO:0000259" key="16">
    <source>
        <dbReference type="PROSITE" id="PS50004"/>
    </source>
</evidence>